<dbReference type="EMBL" id="CACRUN010000008">
    <property type="protein sequence ID" value="VYT80720.1"/>
    <property type="molecule type" value="Genomic_DNA"/>
</dbReference>
<accession>A0A6N2ZSA9</accession>
<protein>
    <submittedName>
        <fullName evidence="1">Uncharacterized protein</fullName>
    </submittedName>
</protein>
<evidence type="ECO:0000313" key="1">
    <source>
        <dbReference type="EMBL" id="VYT80720.1"/>
    </source>
</evidence>
<proteinExistence type="predicted"/>
<gene>
    <name evidence="1" type="ORF">VALFYP47_00888</name>
</gene>
<sequence>MIRQYEKMKELFLQWFPTFKFSANMYYMVGMGIKYNKHDDTLIDKVKVTGGLENKAGSLCKVVSEWLPVGTSENKIIMEFLKEVAMFVNGERAQAKLFENTEIENSLDAIDADDSHVFHVNDLQPKGVTQ</sequence>
<name>A0A6N2ZSA9_9FIRM</name>
<organism evidence="1">
    <name type="scientific">Veillonella atypica</name>
    <dbReference type="NCBI Taxonomy" id="39777"/>
    <lineage>
        <taxon>Bacteria</taxon>
        <taxon>Bacillati</taxon>
        <taxon>Bacillota</taxon>
        <taxon>Negativicutes</taxon>
        <taxon>Veillonellales</taxon>
        <taxon>Veillonellaceae</taxon>
        <taxon>Veillonella</taxon>
    </lineage>
</organism>
<dbReference type="AlphaFoldDB" id="A0A6N2ZSA9"/>
<reference evidence="1" key="1">
    <citation type="submission" date="2019-11" db="EMBL/GenBank/DDBJ databases">
        <authorList>
            <person name="Feng L."/>
        </authorList>
    </citation>
    <scope>NUCLEOTIDE SEQUENCE</scope>
    <source>
        <strain evidence="1">VatypicaLFYP47</strain>
    </source>
</reference>